<dbReference type="STRING" id="1219032.GCA_001515545_00250"/>
<reference evidence="4" key="1">
    <citation type="submission" date="2017-09" db="EMBL/GenBank/DDBJ databases">
        <title>FDA dAtabase for Regulatory Grade micrObial Sequences (FDA-ARGOS): Supporting development and validation of Infectious Disease Dx tests.</title>
        <authorList>
            <person name="Minogue T."/>
            <person name="Wolcott M."/>
            <person name="Wasieloski L."/>
            <person name="Aguilar W."/>
            <person name="Moore D."/>
            <person name="Tallon L."/>
            <person name="Sadzewicz L."/>
            <person name="Ott S."/>
            <person name="Zhao X."/>
            <person name="Nagaraj S."/>
            <person name="Vavikolanu K."/>
            <person name="Aluvathingal J."/>
            <person name="Nadendla S."/>
            <person name="Sichtig H."/>
        </authorList>
    </citation>
    <scope>NUCLEOTIDE SEQUENCE [LARGE SCALE GENOMIC DNA]</scope>
    <source>
        <strain evidence="4">FDAARGOS_394</strain>
    </source>
</reference>
<comment type="caution">
    <text evidence="3">The sequence shown here is derived from an EMBL/GenBank/DDBJ whole genome shotgun (WGS) entry which is preliminary data.</text>
</comment>
<dbReference type="InterPro" id="IPR006597">
    <property type="entry name" value="Sel1-like"/>
</dbReference>
<dbReference type="SMART" id="SM00671">
    <property type="entry name" value="SEL1"/>
    <property type="match status" value="2"/>
</dbReference>
<evidence type="ECO:0000256" key="1">
    <source>
        <dbReference type="SAM" id="MobiDB-lite"/>
    </source>
</evidence>
<feature type="signal peptide" evidence="2">
    <location>
        <begin position="1"/>
        <end position="16"/>
    </location>
</feature>
<dbReference type="Pfam" id="PF08238">
    <property type="entry name" value="Sel1"/>
    <property type="match status" value="1"/>
</dbReference>
<name>A0A2A7UWA6_COMTR</name>
<protein>
    <submittedName>
        <fullName evidence="3">Sel1 repeat family protein</fullName>
    </submittedName>
</protein>
<dbReference type="Gene3D" id="1.25.40.10">
    <property type="entry name" value="Tetratricopeptide repeat domain"/>
    <property type="match status" value="1"/>
</dbReference>
<dbReference type="InterPro" id="IPR011990">
    <property type="entry name" value="TPR-like_helical_dom_sf"/>
</dbReference>
<feature type="compositionally biased region" description="Polar residues" evidence="1">
    <location>
        <begin position="18"/>
        <end position="32"/>
    </location>
</feature>
<gene>
    <name evidence="3" type="ORF">CRM82_14470</name>
</gene>
<dbReference type="EMBL" id="PDEA01000001">
    <property type="protein sequence ID" value="PEH89639.1"/>
    <property type="molecule type" value="Genomic_DNA"/>
</dbReference>
<proteinExistence type="predicted"/>
<evidence type="ECO:0000256" key="2">
    <source>
        <dbReference type="SAM" id="SignalP"/>
    </source>
</evidence>
<dbReference type="SUPFAM" id="SSF81901">
    <property type="entry name" value="HCP-like"/>
    <property type="match status" value="2"/>
</dbReference>
<evidence type="ECO:0000313" key="3">
    <source>
        <dbReference type="EMBL" id="PEH89639.1"/>
    </source>
</evidence>
<dbReference type="PANTHER" id="PTHR11102:SF160">
    <property type="entry name" value="ERAD-ASSOCIATED E3 UBIQUITIN-PROTEIN LIGASE COMPONENT HRD3"/>
    <property type="match status" value="1"/>
</dbReference>
<sequence>MPLGLGLALLCSPAFAQPRQSPSPTITFQEAQTPPRIDADQLRGRRPAVQLEADQLGKSTAIQQLQAQATAPLPKGERTEASIRAQREAAWQWGLLQLHGLHTPLQPVQAQQSFERAQALGHPLAAAGLAWCAIDGCGQRPEPEAARQWIQALRKTAPGRAAYLEWLLLDDVAPLDEAVPSTARREGINTAGRKQQLLRQAAEAGDPNARVELGMELAAQGKTNEAMEQFRSAAKSSQAAKHNLNVLSDQKGTFKSRPSGNAGQAGGAWQTFKQARVYHRGEGVPANYTEAIRLYKRASDMGSEPAKRMLALIYSRPTPAGGIDIGWMQQLAYMDVTQDGAIPLTAPTAPTSLTRDPTPLWDYIAPRWRN</sequence>
<dbReference type="Proteomes" id="UP000220246">
    <property type="component" value="Unassembled WGS sequence"/>
</dbReference>
<evidence type="ECO:0000313" key="4">
    <source>
        <dbReference type="Proteomes" id="UP000220246"/>
    </source>
</evidence>
<keyword evidence="4" id="KW-1185">Reference proteome</keyword>
<feature type="chain" id="PRO_5013332481" evidence="2">
    <location>
        <begin position="17"/>
        <end position="370"/>
    </location>
</feature>
<accession>A0A2A7UWA6</accession>
<organism evidence="3 4">
    <name type="scientific">Comamonas terrigena</name>
    <dbReference type="NCBI Taxonomy" id="32013"/>
    <lineage>
        <taxon>Bacteria</taxon>
        <taxon>Pseudomonadati</taxon>
        <taxon>Pseudomonadota</taxon>
        <taxon>Betaproteobacteria</taxon>
        <taxon>Burkholderiales</taxon>
        <taxon>Comamonadaceae</taxon>
        <taxon>Comamonas</taxon>
    </lineage>
</organism>
<keyword evidence="2" id="KW-0732">Signal</keyword>
<feature type="region of interest" description="Disordered" evidence="1">
    <location>
        <begin position="16"/>
        <end position="38"/>
    </location>
</feature>
<dbReference type="PANTHER" id="PTHR11102">
    <property type="entry name" value="SEL-1-LIKE PROTEIN"/>
    <property type="match status" value="1"/>
</dbReference>
<dbReference type="AlphaFoldDB" id="A0A2A7UWA6"/>
<dbReference type="InterPro" id="IPR050767">
    <property type="entry name" value="Sel1_AlgK"/>
</dbReference>